<dbReference type="InterPro" id="IPR015422">
    <property type="entry name" value="PyrdxlP-dep_Trfase_small"/>
</dbReference>
<evidence type="ECO:0000256" key="10">
    <source>
        <dbReference type="SAM" id="Phobius"/>
    </source>
</evidence>
<evidence type="ECO:0000256" key="1">
    <source>
        <dbReference type="ARBA" id="ARBA00001933"/>
    </source>
</evidence>
<proteinExistence type="inferred from homology"/>
<feature type="binding site" evidence="8">
    <location>
        <position position="370"/>
    </location>
    <ligand>
        <name>substrate</name>
    </ligand>
</feature>
<organism evidence="12 13">
    <name type="scientific">Selenomonas sputigena (strain ATCC 35185 / DSM 20758 / CCUG 44933 / VPI D19B-28)</name>
    <dbReference type="NCBI Taxonomy" id="546271"/>
    <lineage>
        <taxon>Bacteria</taxon>
        <taxon>Bacillati</taxon>
        <taxon>Bacillota</taxon>
        <taxon>Negativicutes</taxon>
        <taxon>Selenomonadales</taxon>
        <taxon>Selenomonadaceae</taxon>
        <taxon>Selenomonas</taxon>
    </lineage>
</organism>
<keyword evidence="2 7" id="KW-0032">Aminotransferase</keyword>
<dbReference type="PANTHER" id="PTHR42778">
    <property type="entry name" value="2-AMINOETHYLPHOSPHONATE--PYRUVATE TRANSAMINASE"/>
    <property type="match status" value="1"/>
</dbReference>
<evidence type="ECO:0000256" key="9">
    <source>
        <dbReference type="PIRSR" id="PIRSR000524-50"/>
    </source>
</evidence>
<keyword evidence="10" id="KW-0472">Membrane</keyword>
<dbReference type="NCBIfam" id="TIGR03301">
    <property type="entry name" value="PhnW-AepZ"/>
    <property type="match status" value="1"/>
</dbReference>
<comment type="caution">
    <text evidence="12">The sequence shown here is derived from an EMBL/GenBank/DDBJ whole genome shotgun (WGS) entry which is preliminary data.</text>
</comment>
<dbReference type="Gene3D" id="3.40.640.10">
    <property type="entry name" value="Type I PLP-dependent aspartate aminotransferase-like (Major domain)"/>
    <property type="match status" value="1"/>
</dbReference>
<dbReference type="GO" id="GO:0019700">
    <property type="term" value="P:organic phosphonate catabolic process"/>
    <property type="evidence" value="ECO:0007669"/>
    <property type="project" value="InterPro"/>
</dbReference>
<dbReference type="EC" id="2.6.1.37" evidence="7"/>
<evidence type="ECO:0000256" key="5">
    <source>
        <dbReference type="ARBA" id="ARBA00023317"/>
    </source>
</evidence>
<dbReference type="STRING" id="546271.Selsp_0556"/>
<feature type="domain" description="Aminotransferase class V" evidence="11">
    <location>
        <begin position="62"/>
        <end position="324"/>
    </location>
</feature>
<protein>
    <recommendedName>
        <fullName evidence="7">2-aminoethylphosphonate--pyruvate transaminase</fullName>
        <ecNumber evidence="7">2.6.1.37</ecNumber>
    </recommendedName>
    <alternativeName>
        <fullName evidence="7">2-aminoethylphosphonate aminotransferase</fullName>
    </alternativeName>
    <alternativeName>
        <fullName evidence="7">AEP transaminase</fullName>
        <shortName evidence="7">AEPT</shortName>
    </alternativeName>
</protein>
<keyword evidence="10" id="KW-0812">Transmembrane</keyword>
<dbReference type="AlphaFoldDB" id="C9LX30"/>
<gene>
    <name evidence="7" type="primary">phnW</name>
    <name evidence="12" type="ORF">SELSPUOL_02117</name>
</gene>
<dbReference type="SUPFAM" id="SSF53383">
    <property type="entry name" value="PLP-dependent transferases"/>
    <property type="match status" value="1"/>
</dbReference>
<dbReference type="EMBL" id="ACKP02000048">
    <property type="protein sequence ID" value="EEX76590.1"/>
    <property type="molecule type" value="Genomic_DNA"/>
</dbReference>
<dbReference type="eggNOG" id="COG0075">
    <property type="taxonomic scope" value="Bacteria"/>
</dbReference>
<dbReference type="HAMAP" id="MF_01376">
    <property type="entry name" value="PhnW_aminotrans_5"/>
    <property type="match status" value="1"/>
</dbReference>
<evidence type="ECO:0000256" key="8">
    <source>
        <dbReference type="PIRSR" id="PIRSR000524-1"/>
    </source>
</evidence>
<evidence type="ECO:0000256" key="7">
    <source>
        <dbReference type="HAMAP-Rule" id="MF_01376"/>
    </source>
</evidence>
<keyword evidence="4 7" id="KW-0663">Pyridoxal phosphate</keyword>
<comment type="catalytic activity">
    <reaction evidence="6 7">
        <text>(2-aminoethyl)phosphonate + pyruvate = phosphonoacetaldehyde + L-alanine</text>
        <dbReference type="Rhea" id="RHEA:17021"/>
        <dbReference type="ChEBI" id="CHEBI:15361"/>
        <dbReference type="ChEBI" id="CHEBI:57418"/>
        <dbReference type="ChEBI" id="CHEBI:57972"/>
        <dbReference type="ChEBI" id="CHEBI:58383"/>
        <dbReference type="EC" id="2.6.1.37"/>
    </reaction>
</comment>
<feature type="transmembrane region" description="Helical" evidence="10">
    <location>
        <begin position="12"/>
        <end position="28"/>
    </location>
</feature>
<dbReference type="InterPro" id="IPR015421">
    <property type="entry name" value="PyrdxlP-dep_Trfase_major"/>
</dbReference>
<comment type="similarity">
    <text evidence="7">Belongs to the class-V pyridoxal-phosphate-dependent aminotransferase family. PhnW subfamily.</text>
</comment>
<dbReference type="Proteomes" id="UP000003505">
    <property type="component" value="Unassembled WGS sequence"/>
</dbReference>
<dbReference type="PIRSF" id="PIRSF000524">
    <property type="entry name" value="SPT"/>
    <property type="match status" value="1"/>
</dbReference>
<dbReference type="Pfam" id="PF00266">
    <property type="entry name" value="Aminotran_5"/>
    <property type="match status" value="1"/>
</dbReference>
<dbReference type="InterPro" id="IPR000192">
    <property type="entry name" value="Aminotrans_V_dom"/>
</dbReference>
<feature type="modified residue" description="N6-(pyridoxal phosphate)lysine" evidence="7 9">
    <location>
        <position position="225"/>
    </location>
</feature>
<evidence type="ECO:0000313" key="12">
    <source>
        <dbReference type="EMBL" id="EEX76590.1"/>
    </source>
</evidence>
<dbReference type="PANTHER" id="PTHR42778:SF1">
    <property type="entry name" value="2-AMINOETHYLPHOSPHONATE--PYRUVATE TRANSAMINASE"/>
    <property type="match status" value="1"/>
</dbReference>
<dbReference type="InterPro" id="IPR012703">
    <property type="entry name" value="NH2EtPonate_pyrv_transaminase"/>
</dbReference>
<evidence type="ECO:0000256" key="6">
    <source>
        <dbReference type="ARBA" id="ARBA00049460"/>
    </source>
</evidence>
<dbReference type="NCBIfam" id="NF010006">
    <property type="entry name" value="PRK13479.1"/>
    <property type="match status" value="1"/>
</dbReference>
<evidence type="ECO:0000256" key="4">
    <source>
        <dbReference type="ARBA" id="ARBA00022898"/>
    </source>
</evidence>
<dbReference type="GO" id="GO:0047304">
    <property type="term" value="F:2-aminoethylphosphonate-pyruvate transaminase activity"/>
    <property type="evidence" value="ECO:0007669"/>
    <property type="project" value="UniProtKB-UniRule"/>
</dbReference>
<dbReference type="Gene3D" id="3.90.1150.10">
    <property type="entry name" value="Aspartate Aminotransferase, domain 1"/>
    <property type="match status" value="1"/>
</dbReference>
<keyword evidence="10" id="KW-1133">Transmembrane helix</keyword>
<evidence type="ECO:0000256" key="3">
    <source>
        <dbReference type="ARBA" id="ARBA00022679"/>
    </source>
</evidence>
<comment type="cofactor">
    <cofactor evidence="1 7 9">
        <name>pyridoxal 5'-phosphate</name>
        <dbReference type="ChEBI" id="CHEBI:597326"/>
    </cofactor>
</comment>
<comment type="function">
    <text evidence="7">Involved in phosphonate degradation.</text>
</comment>
<name>C9LX30_SELS3</name>
<evidence type="ECO:0000256" key="2">
    <source>
        <dbReference type="ARBA" id="ARBA00022576"/>
    </source>
</evidence>
<dbReference type="InterPro" id="IPR024169">
    <property type="entry name" value="SP_NH2Trfase/AEP_transaminase"/>
</dbReference>
<comment type="subunit">
    <text evidence="7">Homodimer.</text>
</comment>
<dbReference type="InterPro" id="IPR015424">
    <property type="entry name" value="PyrdxlP-dep_Trfase"/>
</dbReference>
<sequence length="403" mass="44843">MDEVQGKCTWTLPLFSFLCYTFLNNFLWRRWLMERKILLNPGPATTTDTVKMAQVVPDICPREEEFGDVMREVAQGLLKIVHADAKAFSCVLFCGSGTLNMDVCLNSLLPAQKKVLVVNNGAYSARAVDICRAYGLPYIDIRSSVEDVPDLKVVERALADDPDIALVYTTHHETGTGVLNPIREIGALAHAHGAAFVVDTTSTYAMLPFSMEEANIDFCMASAQKGIQAMTGLSFVIGRTSLIEASKDYPVRSYYCNLYQQYAYFEKTGQMQFTPPVQTIYAAKQALAEYFAEGEAAKATRHARVAQAIHRGLAALGLKEAIRPEIQSGLVVSVLYPADEHWDFDRVHDYCYAHGFTIYPGKMQEKGTFRLCALGAIDEADIEKFFRVLREALVELGMVLPKN</sequence>
<keyword evidence="3 7" id="KW-0808">Transferase</keyword>
<accession>C9LX30</accession>
<keyword evidence="5 7" id="KW-0670">Pyruvate</keyword>
<evidence type="ECO:0000259" key="11">
    <source>
        <dbReference type="Pfam" id="PF00266"/>
    </source>
</evidence>
<evidence type="ECO:0000313" key="13">
    <source>
        <dbReference type="Proteomes" id="UP000003505"/>
    </source>
</evidence>
<reference evidence="12 13" key="1">
    <citation type="submission" date="2009-09" db="EMBL/GenBank/DDBJ databases">
        <authorList>
            <person name="Weinstock G."/>
            <person name="Sodergren E."/>
            <person name="Clifton S."/>
            <person name="Fulton L."/>
            <person name="Fulton B."/>
            <person name="Courtney L."/>
            <person name="Fronick C."/>
            <person name="Harrison M."/>
            <person name="Strong C."/>
            <person name="Farmer C."/>
            <person name="Delahaunty K."/>
            <person name="Markovic C."/>
            <person name="Hall O."/>
            <person name="Minx P."/>
            <person name="Tomlinson C."/>
            <person name="Mitreva M."/>
            <person name="Nelson J."/>
            <person name="Hou S."/>
            <person name="Wollam A."/>
            <person name="Pepin K.H."/>
            <person name="Johnson M."/>
            <person name="Bhonagiri V."/>
            <person name="Nash W.E."/>
            <person name="Warren W."/>
            <person name="Chinwalla A."/>
            <person name="Mardis E.R."/>
            <person name="Wilson R.K."/>
        </authorList>
    </citation>
    <scope>NUCLEOTIDE SEQUENCE [LARGE SCALE GENOMIC DNA]</scope>
    <source>
        <strain evidence="13">ATCC 35185 / DSM 20758 / VPI D19B-28</strain>
    </source>
</reference>